<dbReference type="Proteomes" id="UP001234495">
    <property type="component" value="Unassembled WGS sequence"/>
</dbReference>
<organism evidence="1 2">
    <name type="scientific">Metabacillus malikii</name>
    <dbReference type="NCBI Taxonomy" id="1504265"/>
    <lineage>
        <taxon>Bacteria</taxon>
        <taxon>Bacillati</taxon>
        <taxon>Bacillota</taxon>
        <taxon>Bacilli</taxon>
        <taxon>Bacillales</taxon>
        <taxon>Bacillaceae</taxon>
        <taxon>Metabacillus</taxon>
    </lineage>
</organism>
<dbReference type="SUPFAM" id="SSF56059">
    <property type="entry name" value="Glutathione synthetase ATP-binding domain-like"/>
    <property type="match status" value="1"/>
</dbReference>
<protein>
    <submittedName>
        <fullName evidence="1">Glutathione synthase/RimK-type ligase-like ATP-grasp enzyme</fullName>
    </submittedName>
</protein>
<keyword evidence="2" id="KW-1185">Reference proteome</keyword>
<comment type="caution">
    <text evidence="1">The sequence shown here is derived from an EMBL/GenBank/DDBJ whole genome shotgun (WGS) entry which is preliminary data.</text>
</comment>
<proteinExistence type="predicted"/>
<name>A0ABT9ZJ65_9BACI</name>
<reference evidence="1 2" key="1">
    <citation type="submission" date="2023-07" db="EMBL/GenBank/DDBJ databases">
        <title>Genomic Encyclopedia of Type Strains, Phase IV (KMG-IV): sequencing the most valuable type-strain genomes for metagenomic binning, comparative biology and taxonomic classification.</title>
        <authorList>
            <person name="Goeker M."/>
        </authorList>
    </citation>
    <scope>NUCLEOTIDE SEQUENCE [LARGE SCALE GENOMIC DNA]</scope>
    <source>
        <strain evidence="1 2">DSM 29005</strain>
    </source>
</reference>
<accession>A0ABT9ZJ65</accession>
<sequence length="360" mass="41576">MAHVTLGLLTVTSKHEHHYLTETAKMSKLYDIECVRFTPGAIDPKTLRIDGERFCTKSEEWQTDNFSIPDYIYDRCFYNRKAKKEKPIVDWLKNYPKTTFLGYGLPDKWTLYQSLKSDSTIGCYLPATTLVQSPNQILAHLRSHSNCLIKPRNGSRGVGILAIQLASNTIKVTYHKGRDKKTKNFHSIKEFNIWIEKLIAQNDYLLQPLLQLNDKQSFPFDIRLFMQKNGNGQWELVEKGIRKGYKGSFLSNLYSGGETINYSEWCLSLSNKQKTLLEDNLQTIVSQLPHILENRFQRLFEIGIDIGYAQDESVWILDINSKPGRKTILTTSPHLSNRLYEAPLAYCHYLSQQSLLKEPN</sequence>
<evidence type="ECO:0000313" key="1">
    <source>
        <dbReference type="EMBL" id="MDQ0232333.1"/>
    </source>
</evidence>
<dbReference type="EMBL" id="JAUSUD010000020">
    <property type="protein sequence ID" value="MDQ0232333.1"/>
    <property type="molecule type" value="Genomic_DNA"/>
</dbReference>
<evidence type="ECO:0000313" key="2">
    <source>
        <dbReference type="Proteomes" id="UP001234495"/>
    </source>
</evidence>
<gene>
    <name evidence="1" type="ORF">J2S19_003643</name>
</gene>
<dbReference type="Pfam" id="PF14398">
    <property type="entry name" value="ATPgrasp_YheCD"/>
    <property type="match status" value="1"/>
</dbReference>
<dbReference type="RefSeq" id="WP_307344338.1">
    <property type="nucleotide sequence ID" value="NZ_JAUSUD010000020.1"/>
</dbReference>
<dbReference type="InterPro" id="IPR026838">
    <property type="entry name" value="YheC/D"/>
</dbReference>